<proteinExistence type="predicted"/>
<dbReference type="Gene3D" id="3.60.15.10">
    <property type="entry name" value="Ribonuclease Z/Hydroxyacylglutathione hydrolase-like"/>
    <property type="match status" value="1"/>
</dbReference>
<dbReference type="InterPro" id="IPR036866">
    <property type="entry name" value="RibonucZ/Hydroxyglut_hydro"/>
</dbReference>
<dbReference type="SMART" id="SM00849">
    <property type="entry name" value="Lactamase_B"/>
    <property type="match status" value="1"/>
</dbReference>
<comment type="caution">
    <text evidence="3">The sequence shown here is derived from an EMBL/GenBank/DDBJ whole genome shotgun (WGS) entry which is preliminary data.</text>
</comment>
<dbReference type="GO" id="GO:0042781">
    <property type="term" value="F:3'-tRNA processing endoribonuclease activity"/>
    <property type="evidence" value="ECO:0007669"/>
    <property type="project" value="TreeGrafter"/>
</dbReference>
<dbReference type="PANTHER" id="PTHR46018:SF4">
    <property type="entry name" value="METALLO-HYDROLASE YHFI-RELATED"/>
    <property type="match status" value="1"/>
</dbReference>
<dbReference type="Proteomes" id="UP000033558">
    <property type="component" value="Unassembled WGS sequence"/>
</dbReference>
<sequence>MKITVLGYYGGYPYRNRATSGYLIQEQNYNLLVDCGSGVLNALQMVLDPLQLDAVLLTHYHHDHIADVGVLQYYWQLHTGVKKEPILPIYGHTQDPLNFASLTLPDVTQGHGYSALEPLVLGPLTLTFLPTVHPVPAFAVRVTNHQSVLTYTADTAYFSQLAEFAAKSDILIADTNFPAEKTGQLWHLTSQQAGELAQQAQVKRLIISHLPQEYPLDRLTQQAQQAAGAVKVLRAYQGLKIVF</sequence>
<dbReference type="PATRIC" id="fig|1218492.5.peg.1295"/>
<gene>
    <name evidence="3" type="ORF">JG30_11520</name>
</gene>
<dbReference type="Pfam" id="PF12706">
    <property type="entry name" value="Lactamase_B_2"/>
    <property type="match status" value="1"/>
</dbReference>
<dbReference type="OrthoDB" id="9794898at2"/>
<dbReference type="PANTHER" id="PTHR46018">
    <property type="entry name" value="ZINC PHOSPHODIESTERASE ELAC PROTEIN 1"/>
    <property type="match status" value="1"/>
</dbReference>
<organism evidence="3 4">
    <name type="scientific">Bombilactobacillus mellifer</name>
    <dbReference type="NCBI Taxonomy" id="1218492"/>
    <lineage>
        <taxon>Bacteria</taxon>
        <taxon>Bacillati</taxon>
        <taxon>Bacillota</taxon>
        <taxon>Bacilli</taxon>
        <taxon>Lactobacillales</taxon>
        <taxon>Lactobacillaceae</taxon>
        <taxon>Bombilactobacillus</taxon>
    </lineage>
</organism>
<evidence type="ECO:0000313" key="3">
    <source>
        <dbReference type="EMBL" id="KJY60964.1"/>
    </source>
</evidence>
<dbReference type="InterPro" id="IPR001279">
    <property type="entry name" value="Metallo-B-lactamas"/>
</dbReference>
<dbReference type="AlphaFoldDB" id="A0A0F4LRR3"/>
<dbReference type="EMBL" id="JXJQ01000009">
    <property type="protein sequence ID" value="KJY60964.1"/>
    <property type="molecule type" value="Genomic_DNA"/>
</dbReference>
<keyword evidence="1" id="KW-0862">Zinc</keyword>
<accession>A0A0F4LRR3</accession>
<dbReference type="SUPFAM" id="SSF56281">
    <property type="entry name" value="Metallo-hydrolase/oxidoreductase"/>
    <property type="match status" value="1"/>
</dbReference>
<dbReference type="RefSeq" id="WP_046316968.1">
    <property type="nucleotide sequence ID" value="NZ_JAMBJK010000012.1"/>
</dbReference>
<keyword evidence="4" id="KW-1185">Reference proteome</keyword>
<name>A0A0F4LRR3_9LACO</name>
<dbReference type="STRING" id="1218492.JG30_11520"/>
<evidence type="ECO:0000313" key="4">
    <source>
        <dbReference type="Proteomes" id="UP000033558"/>
    </source>
</evidence>
<reference evidence="3 4" key="1">
    <citation type="submission" date="2015-01" db="EMBL/GenBank/DDBJ databases">
        <title>Comparative genomics of the lactic acid bacteria isolated from the honey bee gut.</title>
        <authorList>
            <person name="Ellegaard K.M."/>
            <person name="Tamarit D."/>
            <person name="Javelind E."/>
            <person name="Olofsson T."/>
            <person name="Andersson S.G."/>
            <person name="Vasquez A."/>
        </authorList>
    </citation>
    <scope>NUCLEOTIDE SEQUENCE [LARGE SCALE GENOMIC DNA]</scope>
    <source>
        <strain evidence="3 4">Bin4</strain>
    </source>
</reference>
<dbReference type="CDD" id="cd07716">
    <property type="entry name" value="RNaseZ_short-form-like_MBL-fold"/>
    <property type="match status" value="1"/>
</dbReference>
<evidence type="ECO:0000259" key="2">
    <source>
        <dbReference type="SMART" id="SM00849"/>
    </source>
</evidence>
<evidence type="ECO:0000256" key="1">
    <source>
        <dbReference type="ARBA" id="ARBA00022833"/>
    </source>
</evidence>
<feature type="domain" description="Metallo-beta-lactamase" evidence="2">
    <location>
        <begin position="18"/>
        <end position="209"/>
    </location>
</feature>
<dbReference type="HOGENOM" id="CLU_031317_3_1_9"/>
<protein>
    <submittedName>
        <fullName evidence="3">Metallo-beta-lactamase</fullName>
    </submittedName>
</protein>